<gene>
    <name evidence="3" type="ORF">MFFC18_05870</name>
</gene>
<keyword evidence="2" id="KW-0812">Transmembrane</keyword>
<dbReference type="KEGG" id="mff:MFFC18_05870"/>
<dbReference type="InterPro" id="IPR019734">
    <property type="entry name" value="TPR_rpt"/>
</dbReference>
<dbReference type="PROSITE" id="PS50005">
    <property type="entry name" value="TPR"/>
    <property type="match status" value="1"/>
</dbReference>
<evidence type="ECO:0000256" key="2">
    <source>
        <dbReference type="SAM" id="Phobius"/>
    </source>
</evidence>
<protein>
    <submittedName>
        <fullName evidence="3">Uncharacterized protein</fullName>
    </submittedName>
</protein>
<proteinExistence type="predicted"/>
<dbReference type="InterPro" id="IPR011990">
    <property type="entry name" value="TPR-like_helical_dom_sf"/>
</dbReference>
<evidence type="ECO:0000313" key="3">
    <source>
        <dbReference type="EMBL" id="QEG20736.1"/>
    </source>
</evidence>
<reference evidence="3 4" key="1">
    <citation type="submission" date="2019-08" db="EMBL/GenBank/DDBJ databases">
        <title>Deep-cultivation of Planctomycetes and their phenomic and genomic characterization uncovers novel biology.</title>
        <authorList>
            <person name="Wiegand S."/>
            <person name="Jogler M."/>
            <person name="Boedeker C."/>
            <person name="Pinto D."/>
            <person name="Vollmers J."/>
            <person name="Rivas-Marin E."/>
            <person name="Kohn T."/>
            <person name="Peeters S.H."/>
            <person name="Heuer A."/>
            <person name="Rast P."/>
            <person name="Oberbeckmann S."/>
            <person name="Bunk B."/>
            <person name="Jeske O."/>
            <person name="Meyerdierks A."/>
            <person name="Storesund J.E."/>
            <person name="Kallscheuer N."/>
            <person name="Luecker S."/>
            <person name="Lage O.M."/>
            <person name="Pohl T."/>
            <person name="Merkel B.J."/>
            <person name="Hornburger P."/>
            <person name="Mueller R.-W."/>
            <person name="Bruemmer F."/>
            <person name="Labrenz M."/>
            <person name="Spormann A.M."/>
            <person name="Op den Camp H."/>
            <person name="Overmann J."/>
            <person name="Amann R."/>
            <person name="Jetten M.S.M."/>
            <person name="Mascher T."/>
            <person name="Medema M.H."/>
            <person name="Devos D.P."/>
            <person name="Kaster A.-K."/>
            <person name="Ovreas L."/>
            <person name="Rohde M."/>
            <person name="Galperin M.Y."/>
            <person name="Jogler C."/>
        </authorList>
    </citation>
    <scope>NUCLEOTIDE SEQUENCE [LARGE SCALE GENOMIC DNA]</scope>
    <source>
        <strain evidence="3 4">FC18</strain>
    </source>
</reference>
<evidence type="ECO:0000313" key="4">
    <source>
        <dbReference type="Proteomes" id="UP000322214"/>
    </source>
</evidence>
<sequence length="238" mass="27604">MKNSAEIKSGFSLFSIDEHRLSSGLLALLLLGGLGYLIWLVVAPFLPASVATPITESRNQIADSHFEDSDWDKAVSVYNQMLKDDPDNGFVILKIAKARHNELLEKWKECEKVSDVSSVENEAMETILAEEEVLFNQVILAWSRLFDNARYRRRCYERVACLHSMRFAKLKYEDESEKAIAALEEMLKHGCTTEYGIRQTRQLYPLATHRRFAHLVLEEQRIWNPGRRIRYPYPNPRK</sequence>
<dbReference type="Proteomes" id="UP000322214">
    <property type="component" value="Chromosome"/>
</dbReference>
<dbReference type="EMBL" id="CP042912">
    <property type="protein sequence ID" value="QEG20736.1"/>
    <property type="molecule type" value="Genomic_DNA"/>
</dbReference>
<dbReference type="RefSeq" id="WP_075085313.1">
    <property type="nucleotide sequence ID" value="NZ_CP042912.1"/>
</dbReference>
<keyword evidence="4" id="KW-1185">Reference proteome</keyword>
<accession>A0A5B9P7Z6</accession>
<evidence type="ECO:0000256" key="1">
    <source>
        <dbReference type="PROSITE-ProRule" id="PRU00339"/>
    </source>
</evidence>
<name>A0A5B9P7Z6_9BACT</name>
<feature type="repeat" description="TPR" evidence="1">
    <location>
        <begin position="55"/>
        <end position="88"/>
    </location>
</feature>
<keyword evidence="1" id="KW-0802">TPR repeat</keyword>
<dbReference type="Gene3D" id="1.25.40.10">
    <property type="entry name" value="Tetratricopeptide repeat domain"/>
    <property type="match status" value="1"/>
</dbReference>
<keyword evidence="2" id="KW-0472">Membrane</keyword>
<feature type="transmembrane region" description="Helical" evidence="2">
    <location>
        <begin position="21"/>
        <end position="46"/>
    </location>
</feature>
<organism evidence="3 4">
    <name type="scientific">Mariniblastus fucicola</name>
    <dbReference type="NCBI Taxonomy" id="980251"/>
    <lineage>
        <taxon>Bacteria</taxon>
        <taxon>Pseudomonadati</taxon>
        <taxon>Planctomycetota</taxon>
        <taxon>Planctomycetia</taxon>
        <taxon>Pirellulales</taxon>
        <taxon>Pirellulaceae</taxon>
        <taxon>Mariniblastus</taxon>
    </lineage>
</organism>
<keyword evidence="2" id="KW-1133">Transmembrane helix</keyword>
<dbReference type="AlphaFoldDB" id="A0A5B9P7Z6"/>
<dbReference type="STRING" id="980251.GCA_001642875_03114"/>